<name>A0A162QEG4_9CRUS</name>
<evidence type="ECO:0000256" key="10">
    <source>
        <dbReference type="SAM" id="MobiDB-lite"/>
    </source>
</evidence>
<dbReference type="EMBL" id="LRGB01000341">
    <property type="protein sequence ID" value="KZS19621.1"/>
    <property type="molecule type" value="Genomic_DNA"/>
</dbReference>
<feature type="region of interest" description="Disordered" evidence="10">
    <location>
        <begin position="1734"/>
        <end position="1958"/>
    </location>
</feature>
<keyword evidence="4" id="KW-0645">Protease</keyword>
<feature type="compositionally biased region" description="Polar residues" evidence="10">
    <location>
        <begin position="1826"/>
        <end position="1846"/>
    </location>
</feature>
<feature type="region of interest" description="Disordered" evidence="10">
    <location>
        <begin position="1042"/>
        <end position="1064"/>
    </location>
</feature>
<dbReference type="InterPro" id="IPR001762">
    <property type="entry name" value="Disintegrin_dom"/>
</dbReference>
<keyword evidence="4" id="KW-0482">Metalloprotease</keyword>
<evidence type="ECO:0000256" key="9">
    <source>
        <dbReference type="PROSITE-ProRule" id="PRU00276"/>
    </source>
</evidence>
<feature type="binding site" evidence="9">
    <location>
        <position position="352"/>
    </location>
    <ligand>
        <name>Zn(2+)</name>
        <dbReference type="ChEBI" id="CHEBI:29105"/>
        <note>catalytic</note>
    </ligand>
</feature>
<evidence type="ECO:0000256" key="3">
    <source>
        <dbReference type="ARBA" id="ARBA00022989"/>
    </source>
</evidence>
<feature type="transmembrane region" description="Helical" evidence="11">
    <location>
        <begin position="708"/>
        <end position="733"/>
    </location>
</feature>
<dbReference type="InterPro" id="IPR001590">
    <property type="entry name" value="Peptidase_M12B"/>
</dbReference>
<feature type="binding site" evidence="9">
    <location>
        <position position="356"/>
    </location>
    <ligand>
        <name>Zn(2+)</name>
        <dbReference type="ChEBI" id="CHEBI:29105"/>
        <note>catalytic</note>
    </ligand>
</feature>
<protein>
    <submittedName>
        <fullName evidence="15">Disintegrin and metalloproteinase domain-containing protein 28</fullName>
    </submittedName>
</protein>
<dbReference type="Proteomes" id="UP000076858">
    <property type="component" value="Unassembled WGS sequence"/>
</dbReference>
<keyword evidence="9" id="KW-0479">Metal-binding</keyword>
<keyword evidence="3 11" id="KW-1133">Transmembrane helix</keyword>
<dbReference type="InterPro" id="IPR036436">
    <property type="entry name" value="Disintegrin_dom_sf"/>
</dbReference>
<dbReference type="GO" id="GO:0007229">
    <property type="term" value="P:integrin-mediated signaling pathway"/>
    <property type="evidence" value="ECO:0007669"/>
    <property type="project" value="UniProtKB-KW"/>
</dbReference>
<dbReference type="GO" id="GO:0016020">
    <property type="term" value="C:membrane"/>
    <property type="evidence" value="ECO:0007669"/>
    <property type="project" value="UniProtKB-SubCell"/>
</dbReference>
<dbReference type="Pfam" id="PF08516">
    <property type="entry name" value="ADAM_CR"/>
    <property type="match status" value="1"/>
</dbReference>
<keyword evidence="6 8" id="KW-1015">Disulfide bond</keyword>
<dbReference type="STRING" id="35525.A0A162QEG4"/>
<dbReference type="Pfam" id="PF01421">
    <property type="entry name" value="Reprolysin"/>
    <property type="match status" value="1"/>
</dbReference>
<feature type="region of interest" description="Disordered" evidence="10">
    <location>
        <begin position="959"/>
        <end position="1010"/>
    </location>
</feature>
<reference evidence="15 16" key="1">
    <citation type="submission" date="2016-03" db="EMBL/GenBank/DDBJ databases">
        <title>EvidentialGene: Evidence-directed Construction of Genes on Genomes.</title>
        <authorList>
            <person name="Gilbert D.G."/>
            <person name="Choi J.-H."/>
            <person name="Mockaitis K."/>
            <person name="Colbourne J."/>
            <person name="Pfrender M."/>
        </authorList>
    </citation>
    <scope>NUCLEOTIDE SEQUENCE [LARGE SCALE GENOMIC DNA]</scope>
    <source>
        <strain evidence="15 16">Xinb3</strain>
        <tissue evidence="15">Complete organism</tissue>
    </source>
</reference>
<dbReference type="InterPro" id="IPR006586">
    <property type="entry name" value="ADAM_Cys-rich"/>
</dbReference>
<feature type="compositionally biased region" description="Polar residues" evidence="10">
    <location>
        <begin position="1745"/>
        <end position="1756"/>
    </location>
</feature>
<dbReference type="InterPro" id="IPR034027">
    <property type="entry name" value="Reprolysin_adamalysin"/>
</dbReference>
<evidence type="ECO:0000313" key="15">
    <source>
        <dbReference type="EMBL" id="KZS19621.1"/>
    </source>
</evidence>
<feature type="disulfide bond" evidence="8">
    <location>
        <begin position="658"/>
        <end position="668"/>
    </location>
</feature>
<dbReference type="InterPro" id="IPR024079">
    <property type="entry name" value="MetalloPept_cat_dom_sf"/>
</dbReference>
<keyword evidence="5 11" id="KW-0472">Membrane</keyword>
<dbReference type="InterPro" id="IPR002870">
    <property type="entry name" value="Peptidase_M12B_N"/>
</dbReference>
<feature type="disulfide bond" evidence="9">
    <location>
        <begin position="370"/>
        <end position="375"/>
    </location>
</feature>
<keyword evidence="15" id="KW-0401">Integrin</keyword>
<dbReference type="SUPFAM" id="SSF55486">
    <property type="entry name" value="Metalloproteases ('zincins'), catalytic domain"/>
    <property type="match status" value="1"/>
</dbReference>
<dbReference type="PANTHER" id="PTHR11905">
    <property type="entry name" value="ADAM A DISINTEGRIN AND METALLOPROTEASE DOMAIN"/>
    <property type="match status" value="1"/>
</dbReference>
<dbReference type="SUPFAM" id="SSF57552">
    <property type="entry name" value="Blood coagulation inhibitor (disintegrin)"/>
    <property type="match status" value="1"/>
</dbReference>
<feature type="domain" description="Peptidase M12B" evidence="14">
    <location>
        <begin position="216"/>
        <end position="413"/>
    </location>
</feature>
<sequence>MAGMQFASLLGVGHNELCVGVGREGRRVESQFARHRTFRPSAYHGREKRQLLHTRRENGHVNDLSIIYSLDNDSYILDLRLNRDLVPDGYFEKYHQDGEQITERSNGTAKQAQLCQYQGQIRHVPKSWAALSTCAGLRGVIFDGQELHYVEPQSGSSLDDEHLLMKHSDLTANFSCGTHSALPHSSHSHPRVRRQTDLPSGTPAASGPFKANSRSRYVELVLVVDNKSYESQDKDLNRVFRRCKDIANIVNALYAPLNIFVALVGIVVWSEKDEIQISVKGDETLTNFLHYRRVRLSKEHPNDNAQLLTGVQFQGGVVGKALKGPMCTYEFSGGVAMDHSPTVGLVATTVAHEMGHNFGMEHDNDSLCHCPDDKCIMAASSSAVSPTHWSSCSLENLALAFEHGMDYCLRNKPVSLFKSPECGNMFVEDGEECDCGLPGRCDNPCCNAHTCKLHVNATCATGDCCDTATCRMKNAGSPCRSSLQECDLPEFCTGKSEYCPVDLHKLDGTSCGQDKAYCYEGSCRSHSDQCRLLWGPSGKGSDAKCYDQNTHGNKTGNCGYLKANDTFAKCLDENTHCGLLHCSHLNERLEFGMESVAVLSHSFFNVEGKIIPCRTANVDLGLQDVDPGLVPNGAKCGHNKMCVDQRCVAVSSIIKAGCPQKCGQNGECNNLGKCHCKVGFDPPYCQHFGAGGSEDGGPASDPNVRNGFVVAMFIIFLGIFPIMALAFCCWYCCRDRQQRTQLWAKIMGGPKLSLPYVFISSIVKKICTFIRNRFISKTLQPIFRTPSASVANRKSVDIISIEKNCVDINYAKRAEEQLQNADDPSHGAKEKKVKERKKKDIHLEVITVQSSPKMKVKSFGVASERLITEHVDISPISSPEIRSASCSPKFSRRANESSSSKREPKRDFRDWVKDRVHLKLPNFMRSFSRDGTVPKAGPCLEEVAADPVETIPSLPQLLITPADATPNSPIPVQNPKVSASSEEPSAPLLGSPKLRRPPLPPPLPPPMPPKLRCGSASKIASVTCLRFLSSYFVVSRFYRTRGSPDFTQPPSSSNSSTTSSPSRRIQYRGRLFCPVSWWTNKMSSRRLPADEPTTRNNTVKIEISRPMPIRPNKLGIIGNGSTPSVTTASVSRAPPSSIAQNLAGQYPGVTLSPLTENADSSFDSFDSADSADAPSRNPAPVINGGVPKNETNKSVGVVAARASFFSNGPVSSSNATAASSVPVRPAPAAPVASSASPPPKPAVSLPPRNQISTTPTLGHTEIVISKTIVPVSTNDSLVITVGKPELPPKGRPLSIPNACNVKGPNWTEPVPSQSVPTSAAAGSAQPSSSSTLQKVASLFKTNPTQATVNHPESMPDAASVSENEGSTLPRNQSIKATKINRESLRGLEISNPILQSTIEMPSKVVPVRPAPAPPPSSTPSPPPPAAVPVVSSPTTPTSKLGISSTLPRLPKPNKVHFADDNEKSDKTSNVKLAPVVERSESMRLRGVTNRPNIPQFGSMRAKRPLSMPFTRPTSPPPKPPNAKFATSPIVENDYPYDDCSAVTQAEEDAIYASIEDLPRDGSSADRDEAGSTTTSNSDGLLSEIVCELKKKNLDDVYSVTKKNKASVASTIPECSQPVATTAAKTTTAPLQKNALSRFTATNSSSAPPTAKPTTAPVATAPTEGYKPFSSIMGSRGRYLGTTAVTSTATSVVDAAASRSVSSAPSPVTTVSATKTTASVQPVTAVVNSANLQKTTPSASKPMVPVTTSAESTTRNSHVPLPQQPPVGKLPLSSKIASSVTEQSTRGSGKTVLEKPTPVTNGTVASKRPMSPDRETNVVKPGVHQLGNATAKSKFPNSKLSAASKQSGAPVKSGAGSSVPKLTKPSITGSAFRSTANNNSTTSVSSSKATTSTSPSVSTSSPVGANIASSGKHNSSASHVQTMQQKFDTSNSINGPVVSASSNKATSALPAKSKSNPKR</sequence>
<feature type="active site" evidence="9">
    <location>
        <position position="353"/>
    </location>
</feature>
<feature type="compositionally biased region" description="Basic and acidic residues" evidence="10">
    <location>
        <begin position="1556"/>
        <end position="1569"/>
    </location>
</feature>
<dbReference type="FunFam" id="3.40.390.10:FF:000002">
    <property type="entry name" value="Disintegrin and metalloproteinase domain-containing protein 22"/>
    <property type="match status" value="1"/>
</dbReference>
<feature type="region of interest" description="Disordered" evidence="10">
    <location>
        <begin position="1225"/>
        <end position="1257"/>
    </location>
</feature>
<proteinExistence type="predicted"/>
<dbReference type="SMART" id="SM00050">
    <property type="entry name" value="DISIN"/>
    <property type="match status" value="1"/>
</dbReference>
<evidence type="ECO:0000256" key="7">
    <source>
        <dbReference type="PROSITE-ProRule" id="PRU00068"/>
    </source>
</evidence>
<feature type="region of interest" description="Disordered" evidence="10">
    <location>
        <begin position="181"/>
        <end position="210"/>
    </location>
</feature>
<gene>
    <name evidence="15" type="ORF">APZ42_013895</name>
</gene>
<comment type="subcellular location">
    <subcellularLocation>
        <location evidence="1">Membrane</location>
        <topology evidence="1">Single-pass membrane protein</topology>
    </subcellularLocation>
</comment>
<evidence type="ECO:0000256" key="2">
    <source>
        <dbReference type="ARBA" id="ARBA00022692"/>
    </source>
</evidence>
<feature type="compositionally biased region" description="Basic and acidic residues" evidence="10">
    <location>
        <begin position="893"/>
        <end position="907"/>
    </location>
</feature>
<feature type="binding site" evidence="9">
    <location>
        <position position="362"/>
    </location>
    <ligand>
        <name>Zn(2+)</name>
        <dbReference type="ChEBI" id="CHEBI:29105"/>
        <note>catalytic</note>
    </ligand>
</feature>
<feature type="compositionally biased region" description="Low complexity" evidence="10">
    <location>
        <begin position="1048"/>
        <end position="1062"/>
    </location>
</feature>
<feature type="compositionally biased region" description="Pro residues" evidence="10">
    <location>
        <begin position="997"/>
        <end position="1009"/>
    </location>
</feature>
<dbReference type="FunFam" id="4.10.70.10:FF:000001">
    <property type="entry name" value="Disintegrin and metalloproteinase domain-containing protein 22"/>
    <property type="match status" value="1"/>
</dbReference>
<organism evidence="15 16">
    <name type="scientific">Daphnia magna</name>
    <dbReference type="NCBI Taxonomy" id="35525"/>
    <lineage>
        <taxon>Eukaryota</taxon>
        <taxon>Metazoa</taxon>
        <taxon>Ecdysozoa</taxon>
        <taxon>Arthropoda</taxon>
        <taxon>Crustacea</taxon>
        <taxon>Branchiopoda</taxon>
        <taxon>Diplostraca</taxon>
        <taxon>Cladocera</taxon>
        <taxon>Anomopoda</taxon>
        <taxon>Daphniidae</taxon>
        <taxon>Daphnia</taxon>
    </lineage>
</organism>
<keyword evidence="4" id="KW-0378">Hydrolase</keyword>
<feature type="region of interest" description="Disordered" evidence="10">
    <location>
        <begin position="1405"/>
        <end position="1469"/>
    </location>
</feature>
<feature type="compositionally biased region" description="Basic and acidic residues" evidence="10">
    <location>
        <begin position="1456"/>
        <end position="1468"/>
    </location>
</feature>
<accession>A0A162QEG4</accession>
<dbReference type="GO" id="GO:0004222">
    <property type="term" value="F:metalloendopeptidase activity"/>
    <property type="evidence" value="ECO:0007669"/>
    <property type="project" value="InterPro"/>
</dbReference>
<feature type="compositionally biased region" description="Low complexity" evidence="10">
    <location>
        <begin position="1873"/>
        <end position="1902"/>
    </location>
</feature>
<feature type="region of interest" description="Disordered" evidence="10">
    <location>
        <begin position="1550"/>
        <end position="1581"/>
    </location>
</feature>
<feature type="compositionally biased region" description="Polar residues" evidence="10">
    <location>
        <begin position="1906"/>
        <end position="1945"/>
    </location>
</feature>
<feature type="compositionally biased region" description="Low complexity" evidence="10">
    <location>
        <begin position="1318"/>
        <end position="1330"/>
    </location>
</feature>
<comment type="caution">
    <text evidence="15">The sequence shown here is derived from an EMBL/GenBank/DDBJ whole genome shotgun (WGS) entry which is preliminary data.</text>
</comment>
<evidence type="ECO:0000259" key="14">
    <source>
        <dbReference type="PROSITE" id="PS50215"/>
    </source>
</evidence>
<dbReference type="PANTHER" id="PTHR11905:SF159">
    <property type="entry name" value="ADAM METALLOPROTEASE"/>
    <property type="match status" value="1"/>
</dbReference>
<feature type="transmembrane region" description="Helical" evidence="11">
    <location>
        <begin position="754"/>
        <end position="774"/>
    </location>
</feature>
<dbReference type="OrthoDB" id="5951731at2759"/>
<dbReference type="PROSITE" id="PS50215">
    <property type="entry name" value="ADAM_MEPRO"/>
    <property type="match status" value="1"/>
</dbReference>
<feature type="region of interest" description="Disordered" evidence="10">
    <location>
        <begin position="1509"/>
        <end position="1530"/>
    </location>
</feature>
<evidence type="ECO:0000259" key="12">
    <source>
        <dbReference type="PROSITE" id="PS50026"/>
    </source>
</evidence>
<dbReference type="CDD" id="cd04269">
    <property type="entry name" value="ZnMc_adamalysin_II_like"/>
    <property type="match status" value="1"/>
</dbReference>
<evidence type="ECO:0000259" key="13">
    <source>
        <dbReference type="PROSITE" id="PS50214"/>
    </source>
</evidence>
<evidence type="ECO:0000313" key="16">
    <source>
        <dbReference type="Proteomes" id="UP000076858"/>
    </source>
</evidence>
<evidence type="ECO:0000256" key="8">
    <source>
        <dbReference type="PROSITE-ProRule" id="PRU00076"/>
    </source>
</evidence>
<keyword evidence="2 11" id="KW-0812">Transmembrane</keyword>
<dbReference type="PROSITE" id="PS50214">
    <property type="entry name" value="DISINTEGRIN_2"/>
    <property type="match status" value="1"/>
</dbReference>
<feature type="domain" description="EGF-like" evidence="12">
    <location>
        <begin position="654"/>
        <end position="686"/>
    </location>
</feature>
<evidence type="ECO:0000256" key="6">
    <source>
        <dbReference type="ARBA" id="ARBA00023157"/>
    </source>
</evidence>
<dbReference type="InterPro" id="IPR000742">
    <property type="entry name" value="EGF"/>
</dbReference>
<keyword evidence="9" id="KW-0862">Zinc</keyword>
<feature type="region of interest" description="Disordered" evidence="10">
    <location>
        <begin position="1150"/>
        <end position="1190"/>
    </location>
</feature>
<feature type="compositionally biased region" description="Pro residues" evidence="10">
    <location>
        <begin position="1408"/>
        <end position="1426"/>
    </location>
</feature>
<evidence type="ECO:0000256" key="5">
    <source>
        <dbReference type="ARBA" id="ARBA00023136"/>
    </source>
</evidence>
<evidence type="ECO:0000256" key="1">
    <source>
        <dbReference type="ARBA" id="ARBA00004167"/>
    </source>
</evidence>
<feature type="compositionally biased region" description="Polar residues" evidence="10">
    <location>
        <begin position="965"/>
        <end position="983"/>
    </location>
</feature>
<feature type="compositionally biased region" description="Polar residues" evidence="10">
    <location>
        <begin position="1570"/>
        <end position="1579"/>
    </location>
</feature>
<feature type="compositionally biased region" description="Low complexity" evidence="10">
    <location>
        <begin position="1158"/>
        <end position="1173"/>
    </location>
</feature>
<keyword evidence="16" id="KW-1185">Reference proteome</keyword>
<feature type="disulfide bond" evidence="7">
    <location>
        <begin position="479"/>
        <end position="499"/>
    </location>
</feature>
<evidence type="ECO:0000256" key="4">
    <source>
        <dbReference type="ARBA" id="ARBA00023049"/>
    </source>
</evidence>
<feature type="region of interest" description="Disordered" evidence="10">
    <location>
        <begin position="1304"/>
        <end position="1333"/>
    </location>
</feature>
<keyword evidence="8" id="KW-0245">EGF-like domain</keyword>
<feature type="disulfide bond" evidence="8">
    <location>
        <begin position="676"/>
        <end position="685"/>
    </location>
</feature>
<dbReference type="Gene3D" id="3.40.390.10">
    <property type="entry name" value="Collagenase (Catalytic Domain)"/>
    <property type="match status" value="1"/>
</dbReference>
<evidence type="ECO:0000256" key="11">
    <source>
        <dbReference type="SAM" id="Phobius"/>
    </source>
</evidence>
<feature type="region of interest" description="Disordered" evidence="10">
    <location>
        <begin position="1639"/>
        <end position="1661"/>
    </location>
</feature>
<dbReference type="Pfam" id="PF01562">
    <property type="entry name" value="Pep_M12B_propep"/>
    <property type="match status" value="1"/>
</dbReference>
<feature type="compositionally biased region" description="Polar residues" evidence="10">
    <location>
        <begin position="1774"/>
        <end position="1787"/>
    </location>
</feature>
<dbReference type="Gene3D" id="4.10.70.10">
    <property type="entry name" value="Disintegrin domain"/>
    <property type="match status" value="1"/>
</dbReference>
<feature type="domain" description="Disintegrin" evidence="13">
    <location>
        <begin position="419"/>
        <end position="507"/>
    </location>
</feature>
<dbReference type="GO" id="GO:0006509">
    <property type="term" value="P:membrane protein ectodomain proteolysis"/>
    <property type="evidence" value="ECO:0007669"/>
    <property type="project" value="TreeGrafter"/>
</dbReference>
<dbReference type="GO" id="GO:0046872">
    <property type="term" value="F:metal ion binding"/>
    <property type="evidence" value="ECO:0007669"/>
    <property type="project" value="UniProtKB-KW"/>
</dbReference>
<feature type="region of interest" description="Disordered" evidence="10">
    <location>
        <begin position="878"/>
        <end position="907"/>
    </location>
</feature>
<feature type="region of interest" description="Disordered" evidence="10">
    <location>
        <begin position="1345"/>
        <end position="1379"/>
    </location>
</feature>
<feature type="compositionally biased region" description="Polar residues" evidence="10">
    <location>
        <begin position="1360"/>
        <end position="1375"/>
    </location>
</feature>
<dbReference type="PROSITE" id="PS50026">
    <property type="entry name" value="EGF_3"/>
    <property type="match status" value="1"/>
</dbReference>
<feature type="disulfide bond" evidence="9">
    <location>
        <begin position="368"/>
        <end position="392"/>
    </location>
</feature>
<dbReference type="Pfam" id="PF00200">
    <property type="entry name" value="Disintegrin"/>
    <property type="match status" value="1"/>
</dbReference>
<comment type="caution">
    <text evidence="8">Lacks conserved residue(s) required for the propagation of feature annotation.</text>
</comment>
<dbReference type="PROSITE" id="PS01186">
    <property type="entry name" value="EGF_2"/>
    <property type="match status" value="1"/>
</dbReference>
<dbReference type="SMART" id="SM00608">
    <property type="entry name" value="ACR"/>
    <property type="match status" value="1"/>
</dbReference>
<feature type="compositionally biased region" description="Low complexity" evidence="10">
    <location>
        <begin position="1427"/>
        <end position="1438"/>
    </location>
</feature>